<evidence type="ECO:0000256" key="1">
    <source>
        <dbReference type="SAM" id="MobiDB-lite"/>
    </source>
</evidence>
<reference evidence="2 3" key="1">
    <citation type="submission" date="2016-07" db="EMBL/GenBank/DDBJ databases">
        <title>Pervasive Adenine N6-methylation of Active Genes in Fungi.</title>
        <authorList>
            <consortium name="DOE Joint Genome Institute"/>
            <person name="Mondo S.J."/>
            <person name="Dannebaum R.O."/>
            <person name="Kuo R.C."/>
            <person name="Labutti K."/>
            <person name="Haridas S."/>
            <person name="Kuo A."/>
            <person name="Salamov A."/>
            <person name="Ahrendt S.R."/>
            <person name="Lipzen A."/>
            <person name="Sullivan W."/>
            <person name="Andreopoulos W.B."/>
            <person name="Clum A."/>
            <person name="Lindquist E."/>
            <person name="Daum C."/>
            <person name="Ramamoorthy G.K."/>
            <person name="Gryganskyi A."/>
            <person name="Culley D."/>
            <person name="Magnuson J.K."/>
            <person name="James T.Y."/>
            <person name="O'Malley M.A."/>
            <person name="Stajich J.E."/>
            <person name="Spatafora J.W."/>
            <person name="Visel A."/>
            <person name="Grigoriev I.V."/>
        </authorList>
    </citation>
    <scope>NUCLEOTIDE SEQUENCE [LARGE SCALE GENOMIC DNA]</scope>
    <source>
        <strain evidence="2 3">CBS 931.73</strain>
    </source>
</reference>
<feature type="region of interest" description="Disordered" evidence="1">
    <location>
        <begin position="1"/>
        <end position="24"/>
    </location>
</feature>
<sequence>MCQAQISDSDPQSGQVVKKFSSNKEEDAQNIRHYIDGILGQMSRNAFDQQEADQGVQEEEGNPEEAQLWGRYWGRGRYGRYGGYGGRWGYGRYGGYGGYGGCDLCLNKVAPKVTSFPLFGG</sequence>
<dbReference type="Proteomes" id="UP000193498">
    <property type="component" value="Unassembled WGS sequence"/>
</dbReference>
<organism evidence="2 3">
    <name type="scientific">Basidiobolus meristosporus CBS 931.73</name>
    <dbReference type="NCBI Taxonomy" id="1314790"/>
    <lineage>
        <taxon>Eukaryota</taxon>
        <taxon>Fungi</taxon>
        <taxon>Fungi incertae sedis</taxon>
        <taxon>Zoopagomycota</taxon>
        <taxon>Entomophthoromycotina</taxon>
        <taxon>Basidiobolomycetes</taxon>
        <taxon>Basidiobolales</taxon>
        <taxon>Basidiobolaceae</taxon>
        <taxon>Basidiobolus</taxon>
    </lineage>
</organism>
<dbReference type="AlphaFoldDB" id="A0A1Y1Y2R4"/>
<name>A0A1Y1Y2R4_9FUNG</name>
<feature type="compositionally biased region" description="Polar residues" evidence="1">
    <location>
        <begin position="1"/>
        <end position="15"/>
    </location>
</feature>
<evidence type="ECO:0000313" key="3">
    <source>
        <dbReference type="Proteomes" id="UP000193498"/>
    </source>
</evidence>
<comment type="caution">
    <text evidence="2">The sequence shown here is derived from an EMBL/GenBank/DDBJ whole genome shotgun (WGS) entry which is preliminary data.</text>
</comment>
<feature type="non-terminal residue" evidence="2">
    <location>
        <position position="121"/>
    </location>
</feature>
<keyword evidence="3" id="KW-1185">Reference proteome</keyword>
<gene>
    <name evidence="2" type="ORF">K493DRAFT_316656</name>
</gene>
<dbReference type="InParanoid" id="A0A1Y1Y2R4"/>
<dbReference type="EMBL" id="MCFE01000283">
    <property type="protein sequence ID" value="ORX92312.1"/>
    <property type="molecule type" value="Genomic_DNA"/>
</dbReference>
<proteinExistence type="predicted"/>
<evidence type="ECO:0000313" key="2">
    <source>
        <dbReference type="EMBL" id="ORX92312.1"/>
    </source>
</evidence>
<accession>A0A1Y1Y2R4</accession>
<protein>
    <submittedName>
        <fullName evidence="2">Uncharacterized protein</fullName>
    </submittedName>
</protein>